<evidence type="ECO:0000256" key="1">
    <source>
        <dbReference type="SAM" id="MobiDB-lite"/>
    </source>
</evidence>
<comment type="caution">
    <text evidence="2">The sequence shown here is derived from an EMBL/GenBank/DDBJ whole genome shotgun (WGS) entry which is preliminary data.</text>
</comment>
<sequence length="215" mass="23368">MCHLNIKLKVDTLNPVRDEGFRHSDLSLNVNKPSVLPGSCAQCDRPTLYCICSKNTTAPKRRDIGYTSSSSSDGSLTPPVYQLSYVDTRPIRSAGLNVNINTPPNNTAGGSTTTTTTTTIISPTIRPNLIRHLTIPIHDPSDDINSDTPIYKSHEESIISDKTAVLGEFTNTSSEDLMNQIYGGFIDKDSNASSCTSSPLLREADHQLAELSKND</sequence>
<name>A0ABP9Z7H1_9FUNG</name>
<feature type="region of interest" description="Disordered" evidence="1">
    <location>
        <begin position="96"/>
        <end position="118"/>
    </location>
</feature>
<gene>
    <name evidence="2" type="ORF">MFLAVUS_008566</name>
</gene>
<keyword evidence="3" id="KW-1185">Reference proteome</keyword>
<protein>
    <submittedName>
        <fullName evidence="2">Uncharacterized protein</fullName>
    </submittedName>
</protein>
<dbReference type="EMBL" id="BAABUK010000024">
    <property type="protein sequence ID" value="GAA5815060.1"/>
    <property type="molecule type" value="Genomic_DNA"/>
</dbReference>
<evidence type="ECO:0000313" key="2">
    <source>
        <dbReference type="EMBL" id="GAA5815060.1"/>
    </source>
</evidence>
<reference evidence="2 3" key="1">
    <citation type="submission" date="2024-04" db="EMBL/GenBank/DDBJ databases">
        <title>genome sequences of Mucor flavus KT1a and Helicostylum pulchrum KT1b strains isolated from the surface of a dry-aged beef.</title>
        <authorList>
            <person name="Toyotome T."/>
            <person name="Hosono M."/>
            <person name="Torimaru M."/>
            <person name="Fukuda K."/>
            <person name="Mikami N."/>
        </authorList>
    </citation>
    <scope>NUCLEOTIDE SEQUENCE [LARGE SCALE GENOMIC DNA]</scope>
    <source>
        <strain evidence="2 3">KT1a</strain>
    </source>
</reference>
<dbReference type="Proteomes" id="UP001473302">
    <property type="component" value="Unassembled WGS sequence"/>
</dbReference>
<organism evidence="2 3">
    <name type="scientific">Mucor flavus</name>
    <dbReference type="NCBI Taxonomy" id="439312"/>
    <lineage>
        <taxon>Eukaryota</taxon>
        <taxon>Fungi</taxon>
        <taxon>Fungi incertae sedis</taxon>
        <taxon>Mucoromycota</taxon>
        <taxon>Mucoromycotina</taxon>
        <taxon>Mucoromycetes</taxon>
        <taxon>Mucorales</taxon>
        <taxon>Mucorineae</taxon>
        <taxon>Mucoraceae</taxon>
        <taxon>Mucor</taxon>
    </lineage>
</organism>
<feature type="compositionally biased region" description="Low complexity" evidence="1">
    <location>
        <begin position="101"/>
        <end position="118"/>
    </location>
</feature>
<evidence type="ECO:0000313" key="3">
    <source>
        <dbReference type="Proteomes" id="UP001473302"/>
    </source>
</evidence>
<accession>A0ABP9Z7H1</accession>
<proteinExistence type="predicted"/>